<dbReference type="Proteomes" id="UP000272942">
    <property type="component" value="Unassembled WGS sequence"/>
</dbReference>
<protein>
    <submittedName>
        <fullName evidence="4">PHM7_ext domain-containing protein</fullName>
    </submittedName>
</protein>
<dbReference type="EMBL" id="UZAN01041907">
    <property type="protein sequence ID" value="VDP74417.1"/>
    <property type="molecule type" value="Genomic_DNA"/>
</dbReference>
<feature type="domain" description="Trematode PH-like" evidence="1">
    <location>
        <begin position="27"/>
        <end position="158"/>
    </location>
</feature>
<evidence type="ECO:0000259" key="1">
    <source>
        <dbReference type="Pfam" id="PF25356"/>
    </source>
</evidence>
<name>A0A183ADM1_9TREM</name>
<evidence type="ECO:0000313" key="4">
    <source>
        <dbReference type="WBParaSite" id="ECPE_0000506801-mRNA-1"/>
    </source>
</evidence>
<proteinExistence type="predicted"/>
<gene>
    <name evidence="2" type="ORF">ECPE_LOCUS5056</name>
</gene>
<accession>A0A183ADM1</accession>
<sequence length="269" mass="31651">MGNKVISKPQLQYTQTIDRVVDPSSGQAVMGRFELYPLWKSYVKGDQPFNKDVAQALLTKHREKRLRSDRALQPVRRKCAAFFLVDRVHFRGYHFDHWLSYRQILEVHRCFPLASVFLLFVIDSKTYRRSYESYECVYAEDAKRIEEIYRQVLNDPQRMVETEVPPEKLGTSINLIRPHWTYRDETGYNDYIRAAVNADDAYSWESVNSDYDEHSQSLAESDHVYAKAREERHSGFVSVASTARESRIIYMSQEEMENLPVARRLTHIP</sequence>
<evidence type="ECO:0000313" key="3">
    <source>
        <dbReference type="Proteomes" id="UP000272942"/>
    </source>
</evidence>
<reference evidence="2 3" key="2">
    <citation type="submission" date="2018-11" db="EMBL/GenBank/DDBJ databases">
        <authorList>
            <consortium name="Pathogen Informatics"/>
        </authorList>
    </citation>
    <scope>NUCLEOTIDE SEQUENCE [LARGE SCALE GENOMIC DNA]</scope>
    <source>
        <strain evidence="2 3">Egypt</strain>
    </source>
</reference>
<reference evidence="4" key="1">
    <citation type="submission" date="2016-06" db="UniProtKB">
        <authorList>
            <consortium name="WormBaseParasite"/>
        </authorList>
    </citation>
    <scope>IDENTIFICATION</scope>
</reference>
<dbReference type="AlphaFoldDB" id="A0A183ADM1"/>
<organism evidence="4">
    <name type="scientific">Echinostoma caproni</name>
    <dbReference type="NCBI Taxonomy" id="27848"/>
    <lineage>
        <taxon>Eukaryota</taxon>
        <taxon>Metazoa</taxon>
        <taxon>Spiralia</taxon>
        <taxon>Lophotrochozoa</taxon>
        <taxon>Platyhelminthes</taxon>
        <taxon>Trematoda</taxon>
        <taxon>Digenea</taxon>
        <taxon>Plagiorchiida</taxon>
        <taxon>Echinostomata</taxon>
        <taxon>Echinostomatoidea</taxon>
        <taxon>Echinostomatidae</taxon>
        <taxon>Echinostoma</taxon>
    </lineage>
</organism>
<dbReference type="WBParaSite" id="ECPE_0000506801-mRNA-1">
    <property type="protein sequence ID" value="ECPE_0000506801-mRNA-1"/>
    <property type="gene ID" value="ECPE_0000506801"/>
</dbReference>
<evidence type="ECO:0000313" key="2">
    <source>
        <dbReference type="EMBL" id="VDP74417.1"/>
    </source>
</evidence>
<dbReference type="Pfam" id="PF25356">
    <property type="entry name" value="PH_trem"/>
    <property type="match status" value="1"/>
</dbReference>
<dbReference type="OrthoDB" id="10408686at2759"/>
<keyword evidence="3" id="KW-1185">Reference proteome</keyword>
<dbReference type="InterPro" id="IPR057376">
    <property type="entry name" value="PH_trem"/>
</dbReference>